<dbReference type="AlphaFoldDB" id="A0AAJ0DB02"/>
<dbReference type="SUPFAM" id="SSF57701">
    <property type="entry name" value="Zn2/Cys6 DNA-binding domain"/>
    <property type="match status" value="1"/>
</dbReference>
<dbReference type="Pfam" id="PF00172">
    <property type="entry name" value="Zn_clus"/>
    <property type="match status" value="1"/>
</dbReference>
<feature type="compositionally biased region" description="Pro residues" evidence="4">
    <location>
        <begin position="286"/>
        <end position="297"/>
    </location>
</feature>
<evidence type="ECO:0000256" key="4">
    <source>
        <dbReference type="SAM" id="MobiDB-lite"/>
    </source>
</evidence>
<protein>
    <recommendedName>
        <fullName evidence="5">Zn(2)-C6 fungal-type domain-containing protein</fullName>
    </recommendedName>
</protein>
<dbReference type="SMART" id="SM00066">
    <property type="entry name" value="GAL4"/>
    <property type="match status" value="1"/>
</dbReference>
<dbReference type="Proteomes" id="UP001271007">
    <property type="component" value="Unassembled WGS sequence"/>
</dbReference>
<feature type="compositionally biased region" description="Pro residues" evidence="4">
    <location>
        <begin position="398"/>
        <end position="414"/>
    </location>
</feature>
<dbReference type="PANTHER" id="PTHR23416">
    <property type="entry name" value="SIALIC ACID SYNTHASE-RELATED"/>
    <property type="match status" value="1"/>
</dbReference>
<comment type="caution">
    <text evidence="6">The sequence shown here is derived from an EMBL/GenBank/DDBJ whole genome shotgun (WGS) entry which is preliminary data.</text>
</comment>
<dbReference type="InterPro" id="IPR051159">
    <property type="entry name" value="Hexapeptide_acetyltransf"/>
</dbReference>
<dbReference type="InterPro" id="IPR036864">
    <property type="entry name" value="Zn2-C6_fun-type_DNA-bd_sf"/>
</dbReference>
<feature type="compositionally biased region" description="Polar residues" evidence="4">
    <location>
        <begin position="58"/>
        <end position="67"/>
    </location>
</feature>
<feature type="compositionally biased region" description="Polar residues" evidence="4">
    <location>
        <begin position="354"/>
        <end position="366"/>
    </location>
</feature>
<name>A0AAJ0DB02_9PEZI</name>
<keyword evidence="7" id="KW-1185">Reference proteome</keyword>
<evidence type="ECO:0000256" key="1">
    <source>
        <dbReference type="ARBA" id="ARBA00007274"/>
    </source>
</evidence>
<feature type="region of interest" description="Disordered" evidence="4">
    <location>
        <begin position="1"/>
        <end position="247"/>
    </location>
</feature>
<dbReference type="PANTHER" id="PTHR23416:SF76">
    <property type="entry name" value="ZN(II)2CYS6 TRANSCRIPTION FACTOR (EUROFUNG)"/>
    <property type="match status" value="1"/>
</dbReference>
<dbReference type="PROSITE" id="PS00101">
    <property type="entry name" value="HEXAPEP_TRANSFERASES"/>
    <property type="match status" value="1"/>
</dbReference>
<dbReference type="CDD" id="cd00067">
    <property type="entry name" value="GAL4"/>
    <property type="match status" value="1"/>
</dbReference>
<dbReference type="PROSITE" id="PS00463">
    <property type="entry name" value="ZN2_CY6_FUNGAL_1"/>
    <property type="match status" value="1"/>
</dbReference>
<dbReference type="InterPro" id="IPR018357">
    <property type="entry name" value="Hexapep_transf_CS"/>
</dbReference>
<reference evidence="6" key="1">
    <citation type="submission" date="2023-04" db="EMBL/GenBank/DDBJ databases">
        <title>Black Yeasts Isolated from many extreme environments.</title>
        <authorList>
            <person name="Coleine C."/>
            <person name="Stajich J.E."/>
            <person name="Selbmann L."/>
        </authorList>
    </citation>
    <scope>NUCLEOTIDE SEQUENCE</scope>
    <source>
        <strain evidence="6">CCFEE 5312</strain>
    </source>
</reference>
<feature type="compositionally biased region" description="Basic and acidic residues" evidence="4">
    <location>
        <begin position="199"/>
        <end position="222"/>
    </location>
</feature>
<dbReference type="GO" id="GO:0000981">
    <property type="term" value="F:DNA-binding transcription factor activity, RNA polymerase II-specific"/>
    <property type="evidence" value="ECO:0007669"/>
    <property type="project" value="InterPro"/>
</dbReference>
<dbReference type="EMBL" id="JAWDJX010000032">
    <property type="protein sequence ID" value="KAK3050469.1"/>
    <property type="molecule type" value="Genomic_DNA"/>
</dbReference>
<dbReference type="SUPFAM" id="SSF51161">
    <property type="entry name" value="Trimeric LpxA-like enzymes"/>
    <property type="match status" value="1"/>
</dbReference>
<feature type="compositionally biased region" description="Pro residues" evidence="4">
    <location>
        <begin position="367"/>
        <end position="387"/>
    </location>
</feature>
<sequence length="697" mass="76228">MQTMPTREPPHGMPYPHSEPASSGFTAVNGEGHALSSFRPAEAPKSWRSLSGKDSPGENITVSTSLPTHGWRPDVREVTADYDTSKHASNSASKRKRSDTEDEVQPASADVDGLDSAKRRLMSNILDSAIDLTSPDADVDRRPLATGQTSRAPSPIPNINRGPPPPEVSSSAEARLVESARQFQQAQRAETVDQASPPYEHHERTEDQCNGDDHAQDDSADAKKRKRHFTNRTKTGCHTCRGRKKKCDEKKPLCANCERGGFACAGYGPKPPDYKVPGQSRTVMPQPQPQLQPPPQLQPSALSYPEQPPPGPTSHWAQGEGRHYLHQPPVETGRTYSHWGRLPEQTEPKRASSRDTWPQSSWQPDNSHPPPPPQGPYYPPERPPVPDYPNLSHNQHLPPLPPPQHHTSLPPPHLYPDPWAAHPAFAPFRHAPASVVSSNNIHLSSSSSGSRVITEKEKMFRGLPYLHCIDPQLIRDRERCVQALFNYNKAANPNEGTSADYRASFFTAVLEPRKRLQADQKDHAGPVGEVGDCTLVEAPFKCDYGYHIHLGKEVLISADCYLQDGGGIWVGDRTIVGSGVQLLTTAASVDAKMRGGSKGRMKAGLIKIGDDVFIGAGATVLPYVTVGNGSVVGAGSVVTKDVPENTVVAGNPAKYVRSIDTNPANHRDHDINKQEEAMVKHMADYVDNGWKARSPRQ</sequence>
<gene>
    <name evidence="6" type="ORF">LTR09_008380</name>
</gene>
<dbReference type="Gene3D" id="4.10.240.10">
    <property type="entry name" value="Zn(2)-C6 fungal-type DNA-binding domain"/>
    <property type="match status" value="1"/>
</dbReference>
<dbReference type="PROSITE" id="PS50048">
    <property type="entry name" value="ZN2_CY6_FUNGAL_2"/>
    <property type="match status" value="1"/>
</dbReference>
<dbReference type="GO" id="GO:0008270">
    <property type="term" value="F:zinc ion binding"/>
    <property type="evidence" value="ECO:0007669"/>
    <property type="project" value="InterPro"/>
</dbReference>
<dbReference type="Pfam" id="PF00132">
    <property type="entry name" value="Hexapep"/>
    <property type="match status" value="1"/>
</dbReference>
<feature type="compositionally biased region" description="Basic and acidic residues" evidence="4">
    <location>
        <begin position="71"/>
        <end position="86"/>
    </location>
</feature>
<evidence type="ECO:0000313" key="6">
    <source>
        <dbReference type="EMBL" id="KAK3050469.1"/>
    </source>
</evidence>
<dbReference type="InterPro" id="IPR001138">
    <property type="entry name" value="Zn2Cys6_DnaBD"/>
</dbReference>
<evidence type="ECO:0000256" key="2">
    <source>
        <dbReference type="ARBA" id="ARBA00022679"/>
    </source>
</evidence>
<dbReference type="GO" id="GO:0016407">
    <property type="term" value="F:acetyltransferase activity"/>
    <property type="evidence" value="ECO:0007669"/>
    <property type="project" value="InterPro"/>
</dbReference>
<evidence type="ECO:0000259" key="5">
    <source>
        <dbReference type="PROSITE" id="PS50048"/>
    </source>
</evidence>
<dbReference type="InterPro" id="IPR024688">
    <property type="entry name" value="Mac_dom"/>
</dbReference>
<proteinExistence type="inferred from homology"/>
<feature type="compositionally biased region" description="Low complexity" evidence="4">
    <location>
        <begin position="388"/>
        <end position="397"/>
    </location>
</feature>
<comment type="similarity">
    <text evidence="1">Belongs to the transferase hexapeptide repeat family.</text>
</comment>
<dbReference type="InterPro" id="IPR011004">
    <property type="entry name" value="Trimer_LpxA-like_sf"/>
</dbReference>
<dbReference type="CDD" id="cd03357">
    <property type="entry name" value="LbH_MAT_GAT"/>
    <property type="match status" value="1"/>
</dbReference>
<feature type="compositionally biased region" description="Basic and acidic residues" evidence="4">
    <location>
        <begin position="344"/>
        <end position="353"/>
    </location>
</feature>
<evidence type="ECO:0000256" key="3">
    <source>
        <dbReference type="ARBA" id="ARBA00023242"/>
    </source>
</evidence>
<keyword evidence="2" id="KW-0808">Transferase</keyword>
<dbReference type="Pfam" id="PF12464">
    <property type="entry name" value="Mac"/>
    <property type="match status" value="1"/>
</dbReference>
<keyword evidence="3" id="KW-0539">Nucleus</keyword>
<feature type="region of interest" description="Disordered" evidence="4">
    <location>
        <begin position="262"/>
        <end position="414"/>
    </location>
</feature>
<accession>A0AAJ0DB02</accession>
<dbReference type="InterPro" id="IPR001451">
    <property type="entry name" value="Hexapep"/>
</dbReference>
<evidence type="ECO:0000313" key="7">
    <source>
        <dbReference type="Proteomes" id="UP001271007"/>
    </source>
</evidence>
<dbReference type="Gene3D" id="2.160.10.10">
    <property type="entry name" value="Hexapeptide repeat proteins"/>
    <property type="match status" value="1"/>
</dbReference>
<dbReference type="GO" id="GO:0008374">
    <property type="term" value="F:O-acyltransferase activity"/>
    <property type="evidence" value="ECO:0007669"/>
    <property type="project" value="TreeGrafter"/>
</dbReference>
<organism evidence="6 7">
    <name type="scientific">Extremus antarcticus</name>
    <dbReference type="NCBI Taxonomy" id="702011"/>
    <lineage>
        <taxon>Eukaryota</taxon>
        <taxon>Fungi</taxon>
        <taxon>Dikarya</taxon>
        <taxon>Ascomycota</taxon>
        <taxon>Pezizomycotina</taxon>
        <taxon>Dothideomycetes</taxon>
        <taxon>Dothideomycetidae</taxon>
        <taxon>Mycosphaerellales</taxon>
        <taxon>Extremaceae</taxon>
        <taxon>Extremus</taxon>
    </lineage>
</organism>
<feature type="domain" description="Zn(2)-C6 fungal-type" evidence="5">
    <location>
        <begin position="236"/>
        <end position="264"/>
    </location>
</feature>